<dbReference type="Proteomes" id="UP000002613">
    <property type="component" value="Chromosome"/>
</dbReference>
<reference evidence="1 2" key="2">
    <citation type="journal article" date="2011" name="Stand. Genomic Sci.">
        <title>Complete genome sequence of Ferroglobus placidus AEDII12DO.</title>
        <authorList>
            <person name="Anderson I."/>
            <person name="Risso C."/>
            <person name="Holmes D."/>
            <person name="Lucas S."/>
            <person name="Copeland A."/>
            <person name="Lapidus A."/>
            <person name="Cheng J.F."/>
            <person name="Bruce D."/>
            <person name="Goodwin L."/>
            <person name="Pitluck S."/>
            <person name="Saunders E."/>
            <person name="Brettin T."/>
            <person name="Detter J.C."/>
            <person name="Han C."/>
            <person name="Tapia R."/>
            <person name="Larimer F."/>
            <person name="Land M."/>
            <person name="Hauser L."/>
            <person name="Woyke T."/>
            <person name="Lovley D."/>
            <person name="Kyrpides N."/>
            <person name="Ivanova N."/>
        </authorList>
    </citation>
    <scope>NUCLEOTIDE SEQUENCE [LARGE SCALE GENOMIC DNA]</scope>
    <source>
        <strain evidence="2">DSM 10642 / AEDII12DO</strain>
    </source>
</reference>
<protein>
    <submittedName>
        <fullName evidence="1">Type I phosphodiesterase/nucleotide pyrophosphatase</fullName>
    </submittedName>
</protein>
<dbReference type="HOGENOM" id="CLU_024306_0_0_2"/>
<evidence type="ECO:0000313" key="2">
    <source>
        <dbReference type="Proteomes" id="UP000002613"/>
    </source>
</evidence>
<dbReference type="GO" id="GO:0016787">
    <property type="term" value="F:hydrolase activity"/>
    <property type="evidence" value="ECO:0007669"/>
    <property type="project" value="UniProtKB-ARBA"/>
</dbReference>
<name>D3RZY7_FERPA</name>
<dbReference type="RefSeq" id="WP_012966389.1">
    <property type="nucleotide sequence ID" value="NC_013849.1"/>
</dbReference>
<dbReference type="GeneID" id="8779441"/>
<dbReference type="OrthoDB" id="198670at2157"/>
<dbReference type="eggNOG" id="arCOG01377">
    <property type="taxonomic scope" value="Archaea"/>
</dbReference>
<sequence length="497" mass="57034">MKRIVVVGIDGGSWNILKPMCDRNELKGLKKIIENGSWGFLESTLPPLTAPAWVSFYTGKNPGKHGIFDFVKLENGKMKLNRSKDVKGKAIYEVLSNYGIRSVIIALPLSFPPKIDFNGIMISDFLYPQKEVYPKGSIDLSNYSVYSDPNKSGEELIKDVIETTRSQVELGKKVFSEEDWQFFFILFRETDTILHNFWGEIKNGNSRLLEVFKLVDEFLAWVIERIEDDTTVFVVSDHGFSDYDYLVRINKIFHDKNLLEPKIVKKEETSILETHVKSAFGTEKRRLRIPKIFYKILLYSKTSTIAKKIYRLVFKGREVSYLVRVDYEKSKAYVLTPLSSTIYLKDSGDYDRTFHEVLRLLSILEYQGKKVVKKVFTKNDVYSGACLNDAPDFIVVTNGFILDSGIVGETFERFSQGGYHSLQGIFAAYGKNIKRGEVNAKIYDLFPTILYALDLPIPEDVDGRVLVEIFDEKKDVKHTSNKESEKIRKAISKLKKI</sequence>
<dbReference type="Gene3D" id="3.40.720.10">
    <property type="entry name" value="Alkaline Phosphatase, subunit A"/>
    <property type="match status" value="2"/>
</dbReference>
<gene>
    <name evidence="1" type="ordered locus">Ferp_1910</name>
</gene>
<dbReference type="EMBL" id="CP001899">
    <property type="protein sequence ID" value="ADC66050.1"/>
    <property type="molecule type" value="Genomic_DNA"/>
</dbReference>
<reference evidence="2" key="1">
    <citation type="submission" date="2010-02" db="EMBL/GenBank/DDBJ databases">
        <title>Complete sequence of Ferroglobus placidus DSM 10642.</title>
        <authorList>
            <consortium name="US DOE Joint Genome Institute"/>
            <person name="Lucas S."/>
            <person name="Copeland A."/>
            <person name="Lapidus A."/>
            <person name="Cheng J.-F."/>
            <person name="Bruce D."/>
            <person name="Goodwin L."/>
            <person name="Pitluck S."/>
            <person name="Saunders E."/>
            <person name="Brettin T."/>
            <person name="Detter J.C."/>
            <person name="Han C."/>
            <person name="Tapia R."/>
            <person name="Larimer F."/>
            <person name="Land M."/>
            <person name="Hauser L."/>
            <person name="Kyrpides N."/>
            <person name="Ivanova N."/>
            <person name="Holmes D."/>
            <person name="Lovley D."/>
            <person name="Kyrpides N."/>
            <person name="Anderson I.J."/>
            <person name="Woyke T."/>
        </authorList>
    </citation>
    <scope>NUCLEOTIDE SEQUENCE [LARGE SCALE GENOMIC DNA]</scope>
    <source>
        <strain evidence="2">DSM 10642 / AEDII12DO</strain>
    </source>
</reference>
<dbReference type="PANTHER" id="PTHR10151:SF120">
    <property type="entry name" value="BIS(5'-ADENOSYL)-TRIPHOSPHATASE"/>
    <property type="match status" value="1"/>
</dbReference>
<dbReference type="PANTHER" id="PTHR10151">
    <property type="entry name" value="ECTONUCLEOTIDE PYROPHOSPHATASE/PHOSPHODIESTERASE"/>
    <property type="match status" value="1"/>
</dbReference>
<proteinExistence type="predicted"/>
<dbReference type="STRING" id="589924.Ferp_1910"/>
<dbReference type="InterPro" id="IPR002591">
    <property type="entry name" value="Phosphodiest/P_Trfase"/>
</dbReference>
<dbReference type="AlphaFoldDB" id="D3RZY7"/>
<dbReference type="PaxDb" id="589924-Ferp_1910"/>
<organism evidence="1 2">
    <name type="scientific">Ferroglobus placidus (strain DSM 10642 / AEDII12DO)</name>
    <dbReference type="NCBI Taxonomy" id="589924"/>
    <lineage>
        <taxon>Archaea</taxon>
        <taxon>Methanobacteriati</taxon>
        <taxon>Methanobacteriota</taxon>
        <taxon>Archaeoglobi</taxon>
        <taxon>Archaeoglobales</taxon>
        <taxon>Archaeoglobaceae</taxon>
        <taxon>Ferroglobus</taxon>
    </lineage>
</organism>
<dbReference type="Pfam" id="PF01663">
    <property type="entry name" value="Phosphodiest"/>
    <property type="match status" value="1"/>
</dbReference>
<keyword evidence="2" id="KW-1185">Reference proteome</keyword>
<dbReference type="KEGG" id="fpl:Ferp_1910"/>
<dbReference type="SUPFAM" id="SSF53649">
    <property type="entry name" value="Alkaline phosphatase-like"/>
    <property type="match status" value="1"/>
</dbReference>
<evidence type="ECO:0000313" key="1">
    <source>
        <dbReference type="EMBL" id="ADC66050.1"/>
    </source>
</evidence>
<dbReference type="InterPro" id="IPR017850">
    <property type="entry name" value="Alkaline_phosphatase_core_sf"/>
</dbReference>
<accession>D3RZY7</accession>